<evidence type="ECO:0000256" key="5">
    <source>
        <dbReference type="ARBA" id="ARBA00022490"/>
    </source>
</evidence>
<evidence type="ECO:0000313" key="12">
    <source>
        <dbReference type="EMBL" id="NIY69195.1"/>
    </source>
</evidence>
<sequence length="393" mass="41887">MTFEDIDRPGRAALGRALLGAGVMGEDWAPTFAAVDRVAFLPESMWPFDPRTRKAVAVDKAEDPGAWYAAADSDAPIVTQWDDGEHTGPEPGRVSTSSSSMPSVVYALLRDLAVDEGMAVLDVGTGTGETAGALAHRCGGRKVTTVEVDPSVSRHAGARLDTAGLHPHVVLGDGAKGYAGNAPYDRVLATVGLREVPRAWVGQTRPGGLIVAPWGTHYTPADAVARLVVRRDGTASGRFTGPVEFMKLRGQRLSLPPHHAYVPAEGEGGADTSTTGVPEGEFLAPPYSALPFVLGLRVPHCVQAVAAPHDGARPVWLYGLTDRSWACAVFREGDAEARVWQAGERRLWDEVEAAYGWWVGRGRPDHNRFGLTVGPALAGPRVWLDDPADSWSL</sequence>
<dbReference type="SUPFAM" id="SSF53335">
    <property type="entry name" value="S-adenosyl-L-methionine-dependent methyltransferases"/>
    <property type="match status" value="1"/>
</dbReference>
<evidence type="ECO:0000256" key="1">
    <source>
        <dbReference type="ARBA" id="ARBA00004496"/>
    </source>
</evidence>
<dbReference type="GO" id="GO:0032259">
    <property type="term" value="P:methylation"/>
    <property type="evidence" value="ECO:0007669"/>
    <property type="project" value="UniProtKB-KW"/>
</dbReference>
<protein>
    <recommendedName>
        <fullName evidence="4">Protein-L-isoaspartate O-methyltransferase</fullName>
        <ecNumber evidence="3">2.1.1.77</ecNumber>
    </recommendedName>
    <alternativeName>
        <fullName evidence="11">L-isoaspartyl protein carboxyl methyltransferase</fullName>
    </alternativeName>
    <alternativeName>
        <fullName evidence="9">Protein L-isoaspartyl methyltransferase</fullName>
    </alternativeName>
    <alternativeName>
        <fullName evidence="10">Protein-beta-aspartate methyltransferase</fullName>
    </alternativeName>
</protein>
<evidence type="ECO:0000256" key="11">
    <source>
        <dbReference type="ARBA" id="ARBA00031350"/>
    </source>
</evidence>
<dbReference type="GO" id="GO:0005737">
    <property type="term" value="C:cytoplasm"/>
    <property type="evidence" value="ECO:0007669"/>
    <property type="project" value="UniProtKB-SubCell"/>
</dbReference>
<evidence type="ECO:0000256" key="4">
    <source>
        <dbReference type="ARBA" id="ARBA00013346"/>
    </source>
</evidence>
<evidence type="ECO:0000313" key="13">
    <source>
        <dbReference type="Proteomes" id="UP000536624"/>
    </source>
</evidence>
<dbReference type="Pfam" id="PF01135">
    <property type="entry name" value="PCMT"/>
    <property type="match status" value="1"/>
</dbReference>
<comment type="subcellular location">
    <subcellularLocation>
        <location evidence="1">Cytoplasm</location>
    </subcellularLocation>
</comment>
<evidence type="ECO:0000256" key="9">
    <source>
        <dbReference type="ARBA" id="ARBA00030757"/>
    </source>
</evidence>
<accession>A0A7X5X9N0</accession>
<dbReference type="InterPro" id="IPR000682">
    <property type="entry name" value="PCMT"/>
</dbReference>
<dbReference type="RefSeq" id="WP_167503867.1">
    <property type="nucleotide sequence ID" value="NZ_JAALLH010000001.1"/>
</dbReference>
<comment type="similarity">
    <text evidence="2">Belongs to the methyltransferase superfamily. L-isoaspartyl/D-aspartyl protein methyltransferase family.</text>
</comment>
<keyword evidence="8" id="KW-0949">S-adenosyl-L-methionine</keyword>
<dbReference type="Proteomes" id="UP000536624">
    <property type="component" value="Unassembled WGS sequence"/>
</dbReference>
<keyword evidence="7 12" id="KW-0808">Transferase</keyword>
<evidence type="ECO:0000256" key="8">
    <source>
        <dbReference type="ARBA" id="ARBA00022691"/>
    </source>
</evidence>
<dbReference type="AlphaFoldDB" id="A0A7X5X9N0"/>
<name>A0A7X5X9N0_STRMQ</name>
<reference evidence="12 13" key="1">
    <citation type="submission" date="2020-02" db="EMBL/GenBank/DDBJ databases">
        <title>Streptomyces malaysiensis DSM14702 (JHCC583434, PFL_A843) Genome sequencing and assembly.</title>
        <authorList>
            <person name="Samborskyy M."/>
        </authorList>
    </citation>
    <scope>NUCLEOTIDE SEQUENCE [LARGE SCALE GENOMIC DNA]</scope>
    <source>
        <strain evidence="12 13">DSM 14702</strain>
    </source>
</reference>
<dbReference type="GO" id="GO:0004719">
    <property type="term" value="F:protein-L-isoaspartate (D-aspartate) O-methyltransferase activity"/>
    <property type="evidence" value="ECO:0007669"/>
    <property type="project" value="UniProtKB-EC"/>
</dbReference>
<dbReference type="InterPro" id="IPR029063">
    <property type="entry name" value="SAM-dependent_MTases_sf"/>
</dbReference>
<proteinExistence type="inferred from homology"/>
<dbReference type="EMBL" id="JAALLH010000001">
    <property type="protein sequence ID" value="NIY69195.1"/>
    <property type="molecule type" value="Genomic_DNA"/>
</dbReference>
<dbReference type="Gene3D" id="3.40.50.150">
    <property type="entry name" value="Vaccinia Virus protein VP39"/>
    <property type="match status" value="1"/>
</dbReference>
<dbReference type="PANTHER" id="PTHR11579">
    <property type="entry name" value="PROTEIN-L-ISOASPARTATE O-METHYLTRANSFERASE"/>
    <property type="match status" value="1"/>
</dbReference>
<evidence type="ECO:0000256" key="3">
    <source>
        <dbReference type="ARBA" id="ARBA00011890"/>
    </source>
</evidence>
<evidence type="ECO:0000256" key="2">
    <source>
        <dbReference type="ARBA" id="ARBA00005369"/>
    </source>
</evidence>
<comment type="caution">
    <text evidence="12">The sequence shown here is derived from an EMBL/GenBank/DDBJ whole genome shotgun (WGS) entry which is preliminary data.</text>
</comment>
<evidence type="ECO:0000256" key="10">
    <source>
        <dbReference type="ARBA" id="ARBA00031323"/>
    </source>
</evidence>
<keyword evidence="5" id="KW-0963">Cytoplasm</keyword>
<evidence type="ECO:0000256" key="6">
    <source>
        <dbReference type="ARBA" id="ARBA00022603"/>
    </source>
</evidence>
<gene>
    <name evidence="12" type="ORF">SMALB_7300</name>
</gene>
<dbReference type="EC" id="2.1.1.77" evidence="3"/>
<dbReference type="CDD" id="cd02440">
    <property type="entry name" value="AdoMet_MTases"/>
    <property type="match status" value="1"/>
</dbReference>
<evidence type="ECO:0000256" key="7">
    <source>
        <dbReference type="ARBA" id="ARBA00022679"/>
    </source>
</evidence>
<keyword evidence="6 12" id="KW-0489">Methyltransferase</keyword>
<dbReference type="PANTHER" id="PTHR11579:SF0">
    <property type="entry name" value="PROTEIN-L-ISOASPARTATE(D-ASPARTATE) O-METHYLTRANSFERASE"/>
    <property type="match status" value="1"/>
</dbReference>
<organism evidence="12 13">
    <name type="scientific">Streptomyces malaysiensis</name>
    <dbReference type="NCBI Taxonomy" id="92644"/>
    <lineage>
        <taxon>Bacteria</taxon>
        <taxon>Bacillati</taxon>
        <taxon>Actinomycetota</taxon>
        <taxon>Actinomycetes</taxon>
        <taxon>Kitasatosporales</taxon>
        <taxon>Streptomycetaceae</taxon>
        <taxon>Streptomyces</taxon>
        <taxon>Streptomyces violaceusniger group</taxon>
    </lineage>
</organism>